<dbReference type="Proteomes" id="UP000790709">
    <property type="component" value="Unassembled WGS sequence"/>
</dbReference>
<comment type="caution">
    <text evidence="1">The sequence shown here is derived from an EMBL/GenBank/DDBJ whole genome shotgun (WGS) entry which is preliminary data.</text>
</comment>
<organism evidence="1 2">
    <name type="scientific">Leucogyrophana mollusca</name>
    <dbReference type="NCBI Taxonomy" id="85980"/>
    <lineage>
        <taxon>Eukaryota</taxon>
        <taxon>Fungi</taxon>
        <taxon>Dikarya</taxon>
        <taxon>Basidiomycota</taxon>
        <taxon>Agaricomycotina</taxon>
        <taxon>Agaricomycetes</taxon>
        <taxon>Agaricomycetidae</taxon>
        <taxon>Boletales</taxon>
        <taxon>Boletales incertae sedis</taxon>
        <taxon>Leucogyrophana</taxon>
    </lineage>
</organism>
<sequence>MHFTLATVVAALPFLVTAVPPAHSADIGGGVGIPISKHSEITNSDGSVNIQVLRAHVAYTKAKFERGFENYERNTGGSHPLSGKVHQLQERGEGGDPLAPFGRQLWYGKISVGNPPKTYTVDFDTGSSDLFLPGPTCGNTCSGHTIYNPGFSAAARDLHKTFSLAYGDGSTVSGEQYTDTVTVAGLIATQQTLGAANQYSTGFASSRFPADGLLGLAFESISDYNANPVFQTLVAQRKVSNPEFAFKLAQTGSELYLGGTNRQLYNGEFTYVGVSRRGYWEVSLDALSSGGEDILTNVDSIIDTGTTLIVGDTSSVAQFYEAIGGQDASDVGPGFYSFPCNNIPDVSLTFGGKSFPISQDTFNIGSADGGFTCVGGIVGQDIGAPFWIIGDVFLNNVYTVFDVGNSRVGFAELASV</sequence>
<gene>
    <name evidence="1" type="ORF">BV22DRAFT_1199432</name>
</gene>
<evidence type="ECO:0000313" key="2">
    <source>
        <dbReference type="Proteomes" id="UP000790709"/>
    </source>
</evidence>
<protein>
    <submittedName>
        <fullName evidence="1">Acid protease</fullName>
    </submittedName>
</protein>
<accession>A0ACB8B1K1</accession>
<reference evidence="1" key="1">
    <citation type="journal article" date="2021" name="New Phytol.">
        <title>Evolutionary innovations through gain and loss of genes in the ectomycorrhizal Boletales.</title>
        <authorList>
            <person name="Wu G."/>
            <person name="Miyauchi S."/>
            <person name="Morin E."/>
            <person name="Kuo A."/>
            <person name="Drula E."/>
            <person name="Varga T."/>
            <person name="Kohler A."/>
            <person name="Feng B."/>
            <person name="Cao Y."/>
            <person name="Lipzen A."/>
            <person name="Daum C."/>
            <person name="Hundley H."/>
            <person name="Pangilinan J."/>
            <person name="Johnson J."/>
            <person name="Barry K."/>
            <person name="LaButti K."/>
            <person name="Ng V."/>
            <person name="Ahrendt S."/>
            <person name="Min B."/>
            <person name="Choi I.G."/>
            <person name="Park H."/>
            <person name="Plett J.M."/>
            <person name="Magnuson J."/>
            <person name="Spatafora J.W."/>
            <person name="Nagy L.G."/>
            <person name="Henrissat B."/>
            <person name="Grigoriev I.V."/>
            <person name="Yang Z.L."/>
            <person name="Xu J."/>
            <person name="Martin F.M."/>
        </authorList>
    </citation>
    <scope>NUCLEOTIDE SEQUENCE</scope>
    <source>
        <strain evidence="1">KUC20120723A-06</strain>
    </source>
</reference>
<proteinExistence type="predicted"/>
<keyword evidence="1" id="KW-0378">Hydrolase</keyword>
<name>A0ACB8B1K1_9AGAM</name>
<evidence type="ECO:0000313" key="1">
    <source>
        <dbReference type="EMBL" id="KAH7919522.1"/>
    </source>
</evidence>
<keyword evidence="2" id="KW-1185">Reference proteome</keyword>
<keyword evidence="1" id="KW-0645">Protease</keyword>
<dbReference type="EMBL" id="MU266652">
    <property type="protein sequence ID" value="KAH7919522.1"/>
    <property type="molecule type" value="Genomic_DNA"/>
</dbReference>